<accession>A0A2D6LPR8</accession>
<feature type="domain" description="ChsH2 rubredoxin-like zinc ribbon" evidence="2">
    <location>
        <begin position="16"/>
        <end position="44"/>
    </location>
</feature>
<dbReference type="Pfam" id="PF01796">
    <property type="entry name" value="OB_ChsH2_C"/>
    <property type="match status" value="1"/>
</dbReference>
<gene>
    <name evidence="3" type="ORF">CL944_01780</name>
</gene>
<reference evidence="4" key="1">
    <citation type="submission" date="2017-09" db="EMBL/GenBank/DDBJ databases">
        <title>The Reconstruction of 2,631 Draft Metagenome-Assembled Genomes from the Global Oceans.</title>
        <authorList>
            <person name="Tully B.J."/>
            <person name="Graham E.D."/>
            <person name="Heidelberg J.F."/>
        </authorList>
    </citation>
    <scope>NUCLEOTIDE SEQUENCE [LARGE SCALE GENOMIC DNA]</scope>
</reference>
<name>A0A2D6LPR8_9ARCH</name>
<evidence type="ECO:0000259" key="2">
    <source>
        <dbReference type="Pfam" id="PF12172"/>
    </source>
</evidence>
<dbReference type="InterPro" id="IPR052513">
    <property type="entry name" value="Thioester_dehydratase-like"/>
</dbReference>
<dbReference type="SUPFAM" id="SSF50249">
    <property type="entry name" value="Nucleic acid-binding proteins"/>
    <property type="match status" value="1"/>
</dbReference>
<sequence>MVDAAVPIHWRRFDERYRLIGNKCVTCSGSYFPARPVCPNCRSKGKLEKEQMPFTGKIYSYSEVLVGPIGFEFETPYHIAIIELDNKVKILAQVVDSEKEKVKIGTKVKKVFRKISDRDEEGIIAYGYKFKVQ</sequence>
<proteinExistence type="predicted"/>
<organism evidence="3 4">
    <name type="scientific">Candidatus Iainarchaeum sp</name>
    <dbReference type="NCBI Taxonomy" id="3101447"/>
    <lineage>
        <taxon>Archaea</taxon>
        <taxon>Candidatus Iainarchaeota</taxon>
        <taxon>Candidatus Iainarchaeia</taxon>
        <taxon>Candidatus Iainarchaeales</taxon>
        <taxon>Candidatus Iainarchaeaceae</taxon>
        <taxon>Candidatus Iainarchaeum</taxon>
    </lineage>
</organism>
<feature type="domain" description="ChsH2 C-terminal OB-fold" evidence="1">
    <location>
        <begin position="51"/>
        <end position="113"/>
    </location>
</feature>
<comment type="caution">
    <text evidence="3">The sequence shown here is derived from an EMBL/GenBank/DDBJ whole genome shotgun (WGS) entry which is preliminary data.</text>
</comment>
<dbReference type="InterPro" id="IPR012340">
    <property type="entry name" value="NA-bd_OB-fold"/>
</dbReference>
<evidence type="ECO:0000313" key="3">
    <source>
        <dbReference type="EMBL" id="MAG18183.1"/>
    </source>
</evidence>
<dbReference type="InterPro" id="IPR002878">
    <property type="entry name" value="ChsH2_C"/>
</dbReference>
<dbReference type="Gene3D" id="6.10.30.10">
    <property type="match status" value="1"/>
</dbReference>
<evidence type="ECO:0000259" key="1">
    <source>
        <dbReference type="Pfam" id="PF01796"/>
    </source>
</evidence>
<dbReference type="InterPro" id="IPR022002">
    <property type="entry name" value="ChsH2_Znr"/>
</dbReference>
<dbReference type="Pfam" id="PF12172">
    <property type="entry name" value="zf-ChsH2"/>
    <property type="match status" value="1"/>
</dbReference>
<protein>
    <submittedName>
        <fullName evidence="3">Transcriptional regulator</fullName>
    </submittedName>
</protein>
<evidence type="ECO:0000313" key="4">
    <source>
        <dbReference type="Proteomes" id="UP000226712"/>
    </source>
</evidence>
<dbReference type="Proteomes" id="UP000226712">
    <property type="component" value="Unassembled WGS sequence"/>
</dbReference>
<dbReference type="EMBL" id="NZBD01000011">
    <property type="protein sequence ID" value="MAG18183.1"/>
    <property type="molecule type" value="Genomic_DNA"/>
</dbReference>
<dbReference type="PANTHER" id="PTHR34075:SF5">
    <property type="entry name" value="BLR3430 PROTEIN"/>
    <property type="match status" value="1"/>
</dbReference>
<dbReference type="PANTHER" id="PTHR34075">
    <property type="entry name" value="BLR3430 PROTEIN"/>
    <property type="match status" value="1"/>
</dbReference>
<dbReference type="AlphaFoldDB" id="A0A2D6LPR8"/>